<dbReference type="Pfam" id="PF06835">
    <property type="entry name" value="LptC"/>
    <property type="match status" value="1"/>
</dbReference>
<evidence type="ECO:0000256" key="5">
    <source>
        <dbReference type="ARBA" id="ARBA00023136"/>
    </source>
</evidence>
<accession>A0A5Q0TEG4</accession>
<dbReference type="PANTHER" id="PTHR37481">
    <property type="entry name" value="LIPOPOLYSACCHARIDE EXPORT SYSTEM PROTEIN LPTC"/>
    <property type="match status" value="1"/>
</dbReference>
<keyword evidence="1 6" id="KW-1003">Cell membrane</keyword>
<evidence type="ECO:0000256" key="2">
    <source>
        <dbReference type="ARBA" id="ARBA00022519"/>
    </source>
</evidence>
<keyword evidence="4 6" id="KW-1133">Transmembrane helix</keyword>
<proteinExistence type="inferred from homology"/>
<dbReference type="InterPro" id="IPR026265">
    <property type="entry name" value="LptC"/>
</dbReference>
<evidence type="ECO:0000256" key="6">
    <source>
        <dbReference type="HAMAP-Rule" id="MF_01915"/>
    </source>
</evidence>
<dbReference type="PROSITE" id="PS51257">
    <property type="entry name" value="PROKAR_LIPOPROTEIN"/>
    <property type="match status" value="1"/>
</dbReference>
<dbReference type="GO" id="GO:0043165">
    <property type="term" value="P:Gram-negative-bacterium-type cell outer membrane assembly"/>
    <property type="evidence" value="ECO:0007669"/>
    <property type="project" value="UniProtKB-UniRule"/>
</dbReference>
<reference evidence="8 9" key="1">
    <citation type="submission" date="2019-10" db="EMBL/GenBank/DDBJ databases">
        <title>Vibrio sp. nov., isolated from Coralline algae surface.</title>
        <authorList>
            <person name="Geng Y."/>
            <person name="Zhang X."/>
        </authorList>
    </citation>
    <scope>NUCLEOTIDE SEQUENCE [LARGE SCALE GENOMIC DNA]</scope>
    <source>
        <strain evidence="8 9">SM1977</strain>
    </source>
</reference>
<dbReference type="PANTHER" id="PTHR37481:SF1">
    <property type="entry name" value="LIPOPOLYSACCHARIDE EXPORT SYSTEM PROTEIN LPTC"/>
    <property type="match status" value="1"/>
</dbReference>
<feature type="transmembrane region" description="Helical" evidence="6">
    <location>
        <begin position="6"/>
        <end position="23"/>
    </location>
</feature>
<dbReference type="GO" id="GO:0030288">
    <property type="term" value="C:outer membrane-bounded periplasmic space"/>
    <property type="evidence" value="ECO:0007669"/>
    <property type="project" value="TreeGrafter"/>
</dbReference>
<evidence type="ECO:0000256" key="3">
    <source>
        <dbReference type="ARBA" id="ARBA00022692"/>
    </source>
</evidence>
<dbReference type="InterPro" id="IPR052363">
    <property type="entry name" value="LPS_export_LptC"/>
</dbReference>
<evidence type="ECO:0000256" key="4">
    <source>
        <dbReference type="ARBA" id="ARBA00022989"/>
    </source>
</evidence>
<name>A0A5Q0TEG4_9VIBR</name>
<dbReference type="HAMAP" id="MF_01915">
    <property type="entry name" value="LPS_assembly_LptC"/>
    <property type="match status" value="1"/>
</dbReference>
<comment type="function">
    <text evidence="6">Involved in the assembly of lipopolysaccharide (LPS). Required for the translocation of LPS from the inner membrane to the outer membrane. Facilitates the transfer of LPS from the inner membrane to the periplasmic protein LptA. Could be a docking site for LptA.</text>
</comment>
<comment type="subcellular location">
    <subcellularLocation>
        <location evidence="6">Cell inner membrane</location>
        <topology evidence="6">Single-pass membrane protein</topology>
    </subcellularLocation>
</comment>
<dbReference type="PIRSF" id="PIRSF028513">
    <property type="entry name" value="LptC"/>
    <property type="match status" value="1"/>
</dbReference>
<protein>
    <recommendedName>
        <fullName evidence="6 7">Lipopolysaccharide export system protein LptC</fullName>
    </recommendedName>
</protein>
<dbReference type="Proteomes" id="UP000348942">
    <property type="component" value="Chromosome 1"/>
</dbReference>
<comment type="function">
    <text evidence="7">Required for the translocation of lipopolysaccharide (LPS) from the inner membrane to the outer membrane.</text>
</comment>
<keyword evidence="9" id="KW-1185">Reference proteome</keyword>
<dbReference type="NCBIfam" id="TIGR04409">
    <property type="entry name" value="LptC_YrbK"/>
    <property type="match status" value="1"/>
</dbReference>
<dbReference type="RefSeq" id="WP_153446176.1">
    <property type="nucleotide sequence ID" value="NZ_CP045699.1"/>
</dbReference>
<keyword evidence="3 6" id="KW-0812">Transmembrane</keyword>
<evidence type="ECO:0000313" key="8">
    <source>
        <dbReference type="EMBL" id="QGA64315.1"/>
    </source>
</evidence>
<dbReference type="GO" id="GO:0005886">
    <property type="term" value="C:plasma membrane"/>
    <property type="evidence" value="ECO:0007669"/>
    <property type="project" value="UniProtKB-SubCell"/>
</dbReference>
<dbReference type="GO" id="GO:0015221">
    <property type="term" value="F:lipopolysaccharide transmembrane transporter activity"/>
    <property type="evidence" value="ECO:0007669"/>
    <property type="project" value="InterPro"/>
</dbReference>
<evidence type="ECO:0000256" key="7">
    <source>
        <dbReference type="PIRNR" id="PIRNR028513"/>
    </source>
</evidence>
<organism evidence="8 9">
    <name type="scientific">Vibrio algicola</name>
    <dbReference type="NCBI Taxonomy" id="2662262"/>
    <lineage>
        <taxon>Bacteria</taxon>
        <taxon>Pseudomonadati</taxon>
        <taxon>Pseudomonadota</taxon>
        <taxon>Gammaproteobacteria</taxon>
        <taxon>Vibrionales</taxon>
        <taxon>Vibrionaceae</taxon>
        <taxon>Vibrio</taxon>
    </lineage>
</organism>
<keyword evidence="2 6" id="KW-0997">Cell inner membrane</keyword>
<evidence type="ECO:0000313" key="9">
    <source>
        <dbReference type="Proteomes" id="UP000348942"/>
    </source>
</evidence>
<dbReference type="Gene3D" id="2.60.450.10">
    <property type="entry name" value="Lipopolysaccharide (LPS) transport protein A like domain"/>
    <property type="match status" value="1"/>
</dbReference>
<sequence>MSFSRLMYLILIIIACGSGYYLYQKSSSDSTQITLDKEHPLFTSNDLNSVKYNLEGTRDYKIYAVTLENYAQSGDTVFHKPVLTIYQQGKIVEWVVNSDTAVLDKDHKLTLIGHVVAKNNLPDSSFDTMNTEKMLIDLKSKDFSSDTKVFMIGPQFTNSGNALEGNFKSNIATLFNQVQGKYETLTP</sequence>
<comment type="subunit">
    <text evidence="6">Component of the lipopolysaccharide transport and assembly complex. Interacts with LptA and the LptBFG transporter complex.</text>
</comment>
<keyword evidence="5 6" id="KW-0472">Membrane</keyword>
<dbReference type="InterPro" id="IPR010664">
    <property type="entry name" value="LipoPS_assembly_LptC-rel"/>
</dbReference>
<evidence type="ECO:0000256" key="1">
    <source>
        <dbReference type="ARBA" id="ARBA00022475"/>
    </source>
</evidence>
<gene>
    <name evidence="6 8" type="primary">lptC</name>
    <name evidence="8" type="ORF">GFB47_02065</name>
</gene>
<dbReference type="AlphaFoldDB" id="A0A5Q0TEG4"/>
<dbReference type="EMBL" id="CP045699">
    <property type="protein sequence ID" value="QGA64315.1"/>
    <property type="molecule type" value="Genomic_DNA"/>
</dbReference>
<dbReference type="GO" id="GO:0017089">
    <property type="term" value="F:glycolipid transfer activity"/>
    <property type="evidence" value="ECO:0007669"/>
    <property type="project" value="TreeGrafter"/>
</dbReference>
<comment type="similarity">
    <text evidence="6 7">Belongs to the LptC family.</text>
</comment>